<keyword evidence="4" id="KW-1185">Reference proteome</keyword>
<reference evidence="3 4" key="1">
    <citation type="submission" date="2020-08" db="EMBL/GenBank/DDBJ databases">
        <title>Genomic Encyclopedia of Type Strains, Phase IV (KMG-IV): sequencing the most valuable type-strain genomes for metagenomic binning, comparative biology and taxonomic classification.</title>
        <authorList>
            <person name="Goeker M."/>
        </authorList>
    </citation>
    <scope>NUCLEOTIDE SEQUENCE [LARGE SCALE GENOMIC DNA]</scope>
    <source>
        <strain evidence="3 4">DSM 25622</strain>
    </source>
</reference>
<feature type="transmembrane region" description="Helical" evidence="2">
    <location>
        <begin position="314"/>
        <end position="335"/>
    </location>
</feature>
<gene>
    <name evidence="3" type="ORF">FHS87_003022</name>
</gene>
<evidence type="ECO:0000256" key="2">
    <source>
        <dbReference type="SAM" id="Phobius"/>
    </source>
</evidence>
<proteinExistence type="predicted"/>
<organism evidence="3 4">
    <name type="scientific">Muricoccus pecuniae</name>
    <dbReference type="NCBI Taxonomy" id="693023"/>
    <lineage>
        <taxon>Bacteria</taxon>
        <taxon>Pseudomonadati</taxon>
        <taxon>Pseudomonadota</taxon>
        <taxon>Alphaproteobacteria</taxon>
        <taxon>Acetobacterales</taxon>
        <taxon>Roseomonadaceae</taxon>
        <taxon>Muricoccus</taxon>
    </lineage>
</organism>
<accession>A0A840Y887</accession>
<feature type="transmembrane region" description="Helical" evidence="2">
    <location>
        <begin position="65"/>
        <end position="83"/>
    </location>
</feature>
<comment type="caution">
    <text evidence="3">The sequence shown here is derived from an EMBL/GenBank/DDBJ whole genome shotgun (WGS) entry which is preliminary data.</text>
</comment>
<keyword evidence="2" id="KW-1133">Transmembrane helix</keyword>
<keyword evidence="2" id="KW-0812">Transmembrane</keyword>
<evidence type="ECO:0000313" key="3">
    <source>
        <dbReference type="EMBL" id="MBB5694969.1"/>
    </source>
</evidence>
<feature type="transmembrane region" description="Helical" evidence="2">
    <location>
        <begin position="395"/>
        <end position="417"/>
    </location>
</feature>
<feature type="transmembrane region" description="Helical" evidence="2">
    <location>
        <begin position="273"/>
        <end position="294"/>
    </location>
</feature>
<dbReference type="Proteomes" id="UP000580654">
    <property type="component" value="Unassembled WGS sequence"/>
</dbReference>
<name>A0A840Y887_9PROT</name>
<protein>
    <submittedName>
        <fullName evidence="3">Uncharacterized protein</fullName>
    </submittedName>
</protein>
<evidence type="ECO:0000313" key="4">
    <source>
        <dbReference type="Proteomes" id="UP000580654"/>
    </source>
</evidence>
<keyword evidence="2" id="KW-0472">Membrane</keyword>
<dbReference type="AlphaFoldDB" id="A0A840Y887"/>
<feature type="transmembrane region" description="Helical" evidence="2">
    <location>
        <begin position="95"/>
        <end position="114"/>
    </location>
</feature>
<feature type="transmembrane region" description="Helical" evidence="2">
    <location>
        <begin position="236"/>
        <end position="261"/>
    </location>
</feature>
<feature type="transmembrane region" description="Helical" evidence="2">
    <location>
        <begin position="181"/>
        <end position="199"/>
    </location>
</feature>
<dbReference type="EMBL" id="JACIJD010000013">
    <property type="protein sequence ID" value="MBB5694969.1"/>
    <property type="molecule type" value="Genomic_DNA"/>
</dbReference>
<dbReference type="RefSeq" id="WP_184519970.1">
    <property type="nucleotide sequence ID" value="NZ_JACIJD010000013.1"/>
</dbReference>
<sequence>MSVTHPLRNPSVFGPPSRTQALPGPRYRIAETDSTNLSFRLSCLLILSGTVLQKIAIPGTGGTETAIPISTPMLLLTVVLLLLRGKLVVDGWRLTFFLMFLTSTIVSFLASDSIRLSTTSWMYLVVIQSAFVFRYTKGSFDFERLLRFTANFAFVAALLGLAQFFSQFVVGRSLAFPIENFAPATILLPGFNYIIPIVWDSPILKSNGYFFAEPSFFCQFLAIGLIVELLRGLRLLRLGVIAAGILCSYSGTGMMTLALFLPWYIISRKRYELVVIGLIGLAVVLAFGPSLHLSAITNRVSEFSSQDSSAFGRFLSIFFVLGQFIITDLWTVLFGRGPGTVMEYFNRLSYGAFDPTWGKIAYEYGLVGFVLYFTYFTRSFVLARPELRVPLGFTYLFLGGYLVNSSVVLQLLVLVSWPETHKPEPQPAVPAGHDTGNRLPRGTGMGMGALRHHRA</sequence>
<feature type="transmembrane region" description="Helical" evidence="2">
    <location>
        <begin position="356"/>
        <end position="375"/>
    </location>
</feature>
<feature type="region of interest" description="Disordered" evidence="1">
    <location>
        <begin position="1"/>
        <end position="24"/>
    </location>
</feature>
<evidence type="ECO:0000256" key="1">
    <source>
        <dbReference type="SAM" id="MobiDB-lite"/>
    </source>
</evidence>
<feature type="transmembrane region" description="Helical" evidence="2">
    <location>
        <begin position="148"/>
        <end position="169"/>
    </location>
</feature>
<feature type="transmembrane region" description="Helical" evidence="2">
    <location>
        <begin position="211"/>
        <end position="230"/>
    </location>
</feature>